<keyword evidence="1" id="KW-0472">Membrane</keyword>
<evidence type="ECO:0000313" key="2">
    <source>
        <dbReference type="EMBL" id="SFD61724.1"/>
    </source>
</evidence>
<protein>
    <submittedName>
        <fullName evidence="2">Uncharacterized protein</fullName>
    </submittedName>
</protein>
<dbReference type="EMBL" id="FOLM01000021">
    <property type="protein sequence ID" value="SFD61724.1"/>
    <property type="molecule type" value="Genomic_DNA"/>
</dbReference>
<accession>A0A1I1TT72</accession>
<evidence type="ECO:0000313" key="3">
    <source>
        <dbReference type="Proteomes" id="UP000199207"/>
    </source>
</evidence>
<dbReference type="RefSeq" id="WP_093841272.1">
    <property type="nucleotide sequence ID" value="NZ_FOLM01000021.1"/>
</dbReference>
<feature type="transmembrane region" description="Helical" evidence="1">
    <location>
        <begin position="20"/>
        <end position="39"/>
    </location>
</feature>
<sequence length="146" mass="15099">MTKNATTTPRITTTTDPASSPGGAGFLFKVLCAFFVVLLRRAGGRSADGPAPGVRIGRRADLIGNALAAALARVNDMPGTDAARRADVHLGRMIHHASAYITHSRRDAAEAAEDPATAWVNAEAAGLFAVAMVQGVARHIGNGDGR</sequence>
<gene>
    <name evidence="2" type="ORF">SAMN05421773_12118</name>
</gene>
<evidence type="ECO:0000256" key="1">
    <source>
        <dbReference type="SAM" id="Phobius"/>
    </source>
</evidence>
<keyword evidence="1" id="KW-1133">Transmembrane helix</keyword>
<name>A0A1I1TT72_9ACTN</name>
<dbReference type="Proteomes" id="UP000199207">
    <property type="component" value="Unassembled WGS sequence"/>
</dbReference>
<keyword evidence="1" id="KW-0812">Transmembrane</keyword>
<dbReference type="STRING" id="910347.SAMN05421773_12118"/>
<keyword evidence="3" id="KW-1185">Reference proteome</keyword>
<dbReference type="AlphaFoldDB" id="A0A1I1TT72"/>
<organism evidence="2 3">
    <name type="scientific">Streptomyces aidingensis</name>
    <dbReference type="NCBI Taxonomy" id="910347"/>
    <lineage>
        <taxon>Bacteria</taxon>
        <taxon>Bacillati</taxon>
        <taxon>Actinomycetota</taxon>
        <taxon>Actinomycetes</taxon>
        <taxon>Kitasatosporales</taxon>
        <taxon>Streptomycetaceae</taxon>
        <taxon>Streptomyces</taxon>
    </lineage>
</organism>
<proteinExistence type="predicted"/>
<reference evidence="2 3" key="1">
    <citation type="submission" date="2016-10" db="EMBL/GenBank/DDBJ databases">
        <authorList>
            <person name="de Groot N.N."/>
        </authorList>
    </citation>
    <scope>NUCLEOTIDE SEQUENCE [LARGE SCALE GENOMIC DNA]</scope>
    <source>
        <strain evidence="2 3">CGMCC 4.5739</strain>
    </source>
</reference>